<keyword evidence="2" id="KW-0677">Repeat</keyword>
<evidence type="ECO:0000259" key="6">
    <source>
        <dbReference type="PROSITE" id="PS01186"/>
    </source>
</evidence>
<dbReference type="InterPro" id="IPR052387">
    <property type="entry name" value="Fibrocystin"/>
</dbReference>
<dbReference type="GO" id="GO:0005576">
    <property type="term" value="C:extracellular region"/>
    <property type="evidence" value="ECO:0007669"/>
    <property type="project" value="InterPro"/>
</dbReference>
<dbReference type="Proteomes" id="UP000663836">
    <property type="component" value="Unassembled WGS sequence"/>
</dbReference>
<reference evidence="7" key="1">
    <citation type="submission" date="2021-02" db="EMBL/GenBank/DDBJ databases">
        <authorList>
            <person name="Nowell W R."/>
        </authorList>
    </citation>
    <scope>NUCLEOTIDE SEQUENCE</scope>
</reference>
<dbReference type="Proteomes" id="UP000663864">
    <property type="component" value="Unassembled WGS sequence"/>
</dbReference>
<dbReference type="PROSITE" id="PS00022">
    <property type="entry name" value="EGF_1"/>
    <property type="match status" value="1"/>
</dbReference>
<dbReference type="InterPro" id="IPR000177">
    <property type="entry name" value="Apple"/>
</dbReference>
<keyword evidence="1" id="KW-0732">Signal</keyword>
<dbReference type="Gene3D" id="3.50.4.10">
    <property type="entry name" value="Hepatocyte Growth Factor"/>
    <property type="match status" value="1"/>
</dbReference>
<gene>
    <name evidence="8" type="ORF">JBS370_LOCUS11346</name>
    <name evidence="7" type="ORF">ZHD862_LOCUS15558</name>
</gene>
<evidence type="ECO:0000313" key="8">
    <source>
        <dbReference type="EMBL" id="CAF3729950.1"/>
    </source>
</evidence>
<dbReference type="PROSITE" id="PS01186">
    <property type="entry name" value="EGF_2"/>
    <property type="match status" value="1"/>
</dbReference>
<name>A0A814L8L3_9BILA</name>
<evidence type="ECO:0000256" key="4">
    <source>
        <dbReference type="SAM" id="Phobius"/>
    </source>
</evidence>
<dbReference type="SMART" id="SM00223">
    <property type="entry name" value="APPLE"/>
    <property type="match status" value="1"/>
</dbReference>
<keyword evidence="3" id="KW-1015">Disulfide bond</keyword>
<comment type="caution">
    <text evidence="7">The sequence shown here is derived from an EMBL/GenBank/DDBJ whole genome shotgun (WGS) entry which is preliminary data.</text>
</comment>
<dbReference type="Gene3D" id="2.10.25.10">
    <property type="entry name" value="Laminin"/>
    <property type="match status" value="1"/>
</dbReference>
<evidence type="ECO:0000256" key="3">
    <source>
        <dbReference type="ARBA" id="ARBA00023157"/>
    </source>
</evidence>
<dbReference type="PANTHER" id="PTHR46769:SF2">
    <property type="entry name" value="FIBROCYSTIN-L ISOFORM 2 PRECURSOR-RELATED"/>
    <property type="match status" value="1"/>
</dbReference>
<keyword evidence="4" id="KW-1133">Transmembrane helix</keyword>
<protein>
    <recommendedName>
        <fullName evidence="5 6">EGF-like domain-containing protein</fullName>
    </recommendedName>
</protein>
<evidence type="ECO:0000313" key="9">
    <source>
        <dbReference type="Proteomes" id="UP000663864"/>
    </source>
</evidence>
<dbReference type="InterPro" id="IPR000742">
    <property type="entry name" value="EGF"/>
</dbReference>
<dbReference type="EMBL" id="CAJOBD010000870">
    <property type="protein sequence ID" value="CAF3729950.1"/>
    <property type="molecule type" value="Genomic_DNA"/>
</dbReference>
<dbReference type="InterPro" id="IPR055401">
    <property type="entry name" value="CEMIP_beta-hel_dom"/>
</dbReference>
<feature type="domain" description="EGF-like" evidence="5 6">
    <location>
        <begin position="965"/>
        <end position="976"/>
    </location>
</feature>
<evidence type="ECO:0000313" key="7">
    <source>
        <dbReference type="EMBL" id="CAF1060915.1"/>
    </source>
</evidence>
<accession>A0A814L8L3</accession>
<organism evidence="7 9">
    <name type="scientific">Rotaria sordida</name>
    <dbReference type="NCBI Taxonomy" id="392033"/>
    <lineage>
        <taxon>Eukaryota</taxon>
        <taxon>Metazoa</taxon>
        <taxon>Spiralia</taxon>
        <taxon>Gnathifera</taxon>
        <taxon>Rotifera</taxon>
        <taxon>Eurotatoria</taxon>
        <taxon>Bdelloidea</taxon>
        <taxon>Philodinida</taxon>
        <taxon>Philodinidae</taxon>
        <taxon>Rotaria</taxon>
    </lineage>
</organism>
<dbReference type="GO" id="GO:0006508">
    <property type="term" value="P:proteolysis"/>
    <property type="evidence" value="ECO:0007669"/>
    <property type="project" value="InterPro"/>
</dbReference>
<feature type="transmembrane region" description="Helical" evidence="4">
    <location>
        <begin position="1204"/>
        <end position="1225"/>
    </location>
</feature>
<evidence type="ECO:0000256" key="1">
    <source>
        <dbReference type="ARBA" id="ARBA00022729"/>
    </source>
</evidence>
<evidence type="ECO:0000259" key="5">
    <source>
        <dbReference type="PROSITE" id="PS00022"/>
    </source>
</evidence>
<dbReference type="PANTHER" id="PTHR46769">
    <property type="entry name" value="POLYCYSTIC KIDNEY AND HEPATIC DISEASE 1 (AUTOSOMAL RECESSIVE)-LIKE 1"/>
    <property type="match status" value="1"/>
</dbReference>
<dbReference type="EMBL" id="CAJNOT010000708">
    <property type="protein sequence ID" value="CAF1060915.1"/>
    <property type="molecule type" value="Genomic_DNA"/>
</dbReference>
<evidence type="ECO:0000256" key="2">
    <source>
        <dbReference type="ARBA" id="ARBA00022737"/>
    </source>
</evidence>
<keyword evidence="4" id="KW-0472">Membrane</keyword>
<keyword evidence="4" id="KW-0812">Transmembrane</keyword>
<proteinExistence type="predicted"/>
<dbReference type="Pfam" id="PF24606">
    <property type="entry name" value="CEMIP_beta-hel"/>
    <property type="match status" value="1"/>
</dbReference>
<sequence>MQTNNVYEAFAAQDEAAYIDAFNTLIKDSYSAPLPQDLSATCKNQNQATVSTVKSITTSMLSSDLQIFCGTETICTIPAGFTVTMNSNLNVAALVLSGSLVWNDISQSSSDQWLCAGYIAVNGGQFDMNLTSKQGYIYIKNNGLKHPTISTRAFGSYNAGKIHVSGRSLARTWSLLANRATYGMTSISLLHKPEDMGWRIGDRIVIAPTMPSSSGNAEDYTIGGFEANNTIKLLNKDGTSTGFISSYFKSTTLFTGQNMSALMQAEVINLARNIIITGDDFQHVNCVDDAAGGKPQDHIQADHCSCWKSINRNKCTLGLHTIAIGHGSVLSLQYTRIEKCGQRGILGKYCVHLHLISKCPDCKIIGNAIEYGHQRGTTIHGTHLATIENNVYNDIRGATIYVEDGNEMYNRIFYNVGICPWAKSGEKRGCTIPGTDNDQADTTLNQAGLWGLSFTNYAIGNRFANNYNGMLYQEQGFDRGRGHVNGLECPSFQQIGRLEGNTFHGCGRFGTYVLASVFPKKTDRSVDKNGLPTLSTCKEWTTNGEDNGLPATFMHNIDYDNVFVGQYNTGDLQYRFHTSINNNNLIYWKETKNFQDGCSSHIADSFYDSGNLALPGGHGTFILENMIFNNQVNFESSHHCQIGVTGVLCMPTYVFVNMKWTGVTSDEFSILKWGPNNGAMFTLGPDDEKNLNGNKLFPAGFCSIVNPYWSYLLALDNGASCFSLNDVASLLGQNTGKFMRKYDGGAILCKRPVRRLEIFSFNQNSGNSQTMQLELWQFGNLISSVTLKFFQIGDRKQGYSATVVPGLDHKYKLSMTGGGDVSSDWIIEFSDPIFGNRWKRDEIDLVVAGRNCPYPVHSQHDRRYIWSGDNYLTVKGRGACTSFPDMSPVNCRSQPQLSNVEHCPDKCPNSCTNGYCDCATGECLCNPGFSGSNCNIDTCAAAGCINGNCVAQYLGQSLPVTNKPCVCMDGWYGDRCDTTTPPLPVSDPAPSCFNGCYFFTDSDIAGEQFDVSQAADPKSCCAECNARAACNSWVFFSFRCFLKTGTQRIHKPGVMSGIKCSGGTGSSTIASVTTTPVMIAPVTTAPVTIAPVTTAPITTNCDGKCQGQYPYGCNPSFQYGYCNAGGGCSYSTMNDPNWCCFNGCNQQPSGTNPPALTNPPTDAPITVTVAPVSTSCDGKCPGEFPYGCNAGFPIGYCASSGGSLAIIGILFLVTITAIIPLIIILKFNTGLSNYSTALIVNVPKRLGIYYGWPSLVHGANWNLTAAIITFSQFDLIVFGDGISAKSHGDHVNTQTIIQSLNNIGKLTFGYIDLGVITQNLSILQMQTTVDEWAAMGIQGIFWDDAGYDYGVNRSRQNTMISYCHALNLRVMLNAWDPDDVMSGSPMLLDSRDIYLLESYLISSSTYRDLTAWKIKADKCLSYSNLYGISMATVSTSSTPISSSFGSTQQFSQAWFGTVIYNFHYFQVTDIRYSAGDNIVYAFEYPISSYGNTWQTNDVQNDSSIHYYRSTDTYTLHIYGDGATYGSGNFSLLSNG</sequence>